<dbReference type="Pfam" id="PF13476">
    <property type="entry name" value="AAA_23"/>
    <property type="match status" value="1"/>
</dbReference>
<comment type="subunit">
    <text evidence="1">Heterodimer of SbcC and SbcD.</text>
</comment>
<feature type="domain" description="Rad50/SbcC-type AAA" evidence="2">
    <location>
        <begin position="6"/>
        <end position="266"/>
    </location>
</feature>
<proteinExistence type="inferred from homology"/>
<comment type="function">
    <text evidence="1">SbcCD cleaves DNA hairpin structures. These structures can inhibit DNA replication and are intermediates in certain DNA recombination reactions. The complex acts as a 3'-&gt;5' double strand exonuclease that can open hairpins. It also has a 5' single-strand endonuclease activity.</text>
</comment>
<evidence type="ECO:0000259" key="2">
    <source>
        <dbReference type="Pfam" id="PF13476"/>
    </source>
</evidence>
<dbReference type="RefSeq" id="WP_064599210.1">
    <property type="nucleotide sequence ID" value="NZ_LYRP01000033.1"/>
</dbReference>
<dbReference type="AlphaFoldDB" id="A0A1B7L0R6"/>
<feature type="coiled-coil region" evidence="1">
    <location>
        <begin position="737"/>
        <end position="810"/>
    </location>
</feature>
<dbReference type="Pfam" id="PF13558">
    <property type="entry name" value="SbcC_Walker_B"/>
    <property type="match status" value="1"/>
</dbReference>
<comment type="similarity">
    <text evidence="1">Belongs to the SMC family. SbcC subfamily.</text>
</comment>
<keyword evidence="1" id="KW-0235">DNA replication</keyword>
<dbReference type="GO" id="GO:0006302">
    <property type="term" value="P:double-strand break repair"/>
    <property type="evidence" value="ECO:0007669"/>
    <property type="project" value="InterPro"/>
</dbReference>
<keyword evidence="1" id="KW-0378">Hydrolase</keyword>
<dbReference type="InterPro" id="IPR027417">
    <property type="entry name" value="P-loop_NTPase"/>
</dbReference>
<keyword evidence="4" id="KW-1185">Reference proteome</keyword>
<dbReference type="PANTHER" id="PTHR32114">
    <property type="entry name" value="ABC TRANSPORTER ABCH.3"/>
    <property type="match status" value="1"/>
</dbReference>
<sequence length="1052" mass="119333">MRILTLRLKNLNSLKGEWKIDFTQSPFNSNGLFAITGPTGAGKTTLLDAICLALYHQTPRLSTISQSSNDLMTRDTAECLAEVEFEVKGVAWRAFWSQNRARNQPDGKLQAPRVELARCADGKIVADKVKDKLETIARLTGLDYDRFTRSMLLSQGQFAAFLNADAKARAELLEELTGTEIYGQISALIFDTWKQHKQQLEQLQAKASSVQCLTDGERAELENQVSSLVQQEQQLLTQQRQVQSAVQWLQQLTQQQQQISQLEQKLAQAKRDFEAAEPDRARLALALPAEKLRPVWQTCTDQMARVHHLEQQLVALSQRLSTAGLVRQQVWLSARNKSTYIQKQRQAITDWLSEHKAVGEWQHELAGWRSSFARYRDDSKQLTALQQTLTAQQEKLATQAHPALSLTADETVARLAEHQQHQAKREQLRRLAFEFAPLQQQYQQLQQQRNEQQQRYQQAGEQLAERRKTWAEVNQQYQDVARICELESAIVNLNAERERLQAGQPCPLCGATEHPAVAHYQALKPDENQRRKTELEERKRLLAEEGATLKGQHDALAAQTEQLTRQQASVEQALEHHQQQWAELCHALNLSAAPGDDITQWLSDNDAYQAQLQAHQVWLGQQALVDQTRAQVTELSQSCEQQRLILQTTLATWQLPWPQPGEVEAWLAAREKHREQFLRQQTLLAQLNTDDEAIRLILRTLEDDGSDTPLPDEETQQQRIQDWSRHNSEWVALHSQSEALTQQLQQEKEQLAQHQLALDNALQASQFASTEAMTAALLDDTTRQQLADRLAALAQQVQQQTALAEQAKQQLATHIAARPEHLSEQNTQSELEAQLALVNTQWRENTSGQGALRQQLVHDTRQREQQQSLLHSLEQQQQLVTDWGALNEMIGSKEGDKFRKFAQGLTLDNLVWLANQQLHRLHGRYLLQRKDNEALELQVVDTWQADAVRDTRTLSGGESFLVSLALALALSDLVSHKTRIDSLFLDEGFGTLDAETLDTALDALDTLNASGKIIGVISHVAAMKERIPVQIKVRKVNGLGYSRLDKHFAVDS</sequence>
<keyword evidence="1" id="KW-0540">Nuclease</keyword>
<dbReference type="PANTHER" id="PTHR32114:SF2">
    <property type="entry name" value="ABC TRANSPORTER ABCH.3"/>
    <property type="match status" value="1"/>
</dbReference>
<dbReference type="EMBL" id="LYRP01000033">
    <property type="protein sequence ID" value="OAT75992.1"/>
    <property type="molecule type" value="Genomic_DNA"/>
</dbReference>
<keyword evidence="1" id="KW-0255">Endonuclease</keyword>
<protein>
    <recommendedName>
        <fullName evidence="1">Nuclease SbcCD subunit C</fullName>
    </recommendedName>
</protein>
<keyword evidence="1" id="KW-0233">DNA recombination</keyword>
<feature type="coiled-coil region" evidence="1">
    <location>
        <begin position="218"/>
        <end position="279"/>
    </location>
</feature>
<dbReference type="NCBIfam" id="TIGR00618">
    <property type="entry name" value="sbcc"/>
    <property type="match status" value="1"/>
</dbReference>
<dbReference type="GO" id="GO:0006310">
    <property type="term" value="P:DNA recombination"/>
    <property type="evidence" value="ECO:0007669"/>
    <property type="project" value="UniProtKB-KW"/>
</dbReference>
<name>A0A1B7L0R6_9ENTR</name>
<reference evidence="4" key="1">
    <citation type="submission" date="2016-05" db="EMBL/GenBank/DDBJ databases">
        <authorList>
            <person name="Behera P."/>
            <person name="Vaishampayan P."/>
            <person name="Singh N."/>
            <person name="Raina V."/>
            <person name="Suar M."/>
            <person name="Pattnaik A."/>
            <person name="Rastogi G."/>
        </authorList>
    </citation>
    <scope>NUCLEOTIDE SEQUENCE [LARGE SCALE GENOMIC DNA]</scope>
    <source>
        <strain evidence="4">MP23</strain>
    </source>
</reference>
<evidence type="ECO:0000313" key="4">
    <source>
        <dbReference type="Proteomes" id="UP000078225"/>
    </source>
</evidence>
<keyword evidence="1" id="KW-0175">Coiled coil</keyword>
<dbReference type="GO" id="GO:0004527">
    <property type="term" value="F:exonuclease activity"/>
    <property type="evidence" value="ECO:0007669"/>
    <property type="project" value="UniProtKB-KW"/>
</dbReference>
<dbReference type="OrthoDB" id="9795626at2"/>
<dbReference type="Proteomes" id="UP000078225">
    <property type="component" value="Unassembled WGS sequence"/>
</dbReference>
<gene>
    <name evidence="1" type="primary">sbcC</name>
    <name evidence="3" type="ORF">A9B99_11070</name>
</gene>
<dbReference type="InterPro" id="IPR004592">
    <property type="entry name" value="SbcC_gammaproteobac_type"/>
</dbReference>
<dbReference type="NCBIfam" id="NF007600">
    <property type="entry name" value="PRK10246.1"/>
    <property type="match status" value="1"/>
</dbReference>
<comment type="caution">
    <text evidence="3">The sequence shown here is derived from an EMBL/GenBank/DDBJ whole genome shotgun (WGS) entry which is preliminary data.</text>
</comment>
<dbReference type="InterPro" id="IPR038729">
    <property type="entry name" value="Rad50/SbcC_AAA"/>
</dbReference>
<feature type="coiled-coil region" evidence="1">
    <location>
        <begin position="435"/>
        <end position="462"/>
    </location>
</feature>
<organism evidence="3 4">
    <name type="scientific">Mangrovibacter phragmitis</name>
    <dbReference type="NCBI Taxonomy" id="1691903"/>
    <lineage>
        <taxon>Bacteria</taxon>
        <taxon>Pseudomonadati</taxon>
        <taxon>Pseudomonadota</taxon>
        <taxon>Gammaproteobacteria</taxon>
        <taxon>Enterobacterales</taxon>
        <taxon>Enterobacteriaceae</taxon>
        <taxon>Mangrovibacter</taxon>
    </lineage>
</organism>
<keyword evidence="1 3" id="KW-0269">Exonuclease</keyword>
<evidence type="ECO:0000256" key="1">
    <source>
        <dbReference type="RuleBase" id="RU363070"/>
    </source>
</evidence>
<dbReference type="GO" id="GO:0004519">
    <property type="term" value="F:endonuclease activity"/>
    <property type="evidence" value="ECO:0007669"/>
    <property type="project" value="UniProtKB-KW"/>
</dbReference>
<dbReference type="GO" id="GO:0006260">
    <property type="term" value="P:DNA replication"/>
    <property type="evidence" value="ECO:0007669"/>
    <property type="project" value="UniProtKB-KW"/>
</dbReference>
<dbReference type="GO" id="GO:0016887">
    <property type="term" value="F:ATP hydrolysis activity"/>
    <property type="evidence" value="ECO:0007669"/>
    <property type="project" value="InterPro"/>
</dbReference>
<evidence type="ECO:0000313" key="3">
    <source>
        <dbReference type="EMBL" id="OAT75992.1"/>
    </source>
</evidence>
<dbReference type="STRING" id="1691903.A9B99_11070"/>
<accession>A0A1B7L0R6</accession>
<dbReference type="Gene3D" id="3.40.50.300">
    <property type="entry name" value="P-loop containing nucleotide triphosphate hydrolases"/>
    <property type="match status" value="2"/>
</dbReference>
<dbReference type="SUPFAM" id="SSF52540">
    <property type="entry name" value="P-loop containing nucleoside triphosphate hydrolases"/>
    <property type="match status" value="1"/>
</dbReference>